<protein>
    <submittedName>
        <fullName evidence="2">Universal stress protein</fullName>
    </submittedName>
</protein>
<reference evidence="2" key="1">
    <citation type="submission" date="2014-08" db="EMBL/GenBank/DDBJ databases">
        <title>Draft genome sequences of Sphingobium herbicidovorans.</title>
        <authorList>
            <person name="Gan H.M."/>
            <person name="Gan H.Y."/>
            <person name="Savka M.A."/>
        </authorList>
    </citation>
    <scope>NUCLEOTIDE SEQUENCE [LARGE SCALE GENOMIC DNA]</scope>
    <source>
        <strain evidence="2">NBRC 16415</strain>
    </source>
</reference>
<sequence length="151" mass="15629">MRTYLVVVDESPEAETALRFAARRAAKTAGSIRILALVPPAEFVQWGGVQATMEDEARQRAEALVTSAAGTLTEESGIRPSITVRQGEPVALVRETLDEMPDVAALVLGAAASGHPGALVSHFAGADAGKLPCPIMVIPGGLSAEAIDQLS</sequence>
<dbReference type="OrthoDB" id="9813682at2"/>
<dbReference type="InterPro" id="IPR006016">
    <property type="entry name" value="UspA"/>
</dbReference>
<dbReference type="RefSeq" id="WP_037466619.1">
    <property type="nucleotide sequence ID" value="NZ_BCZD01000008.1"/>
</dbReference>
<dbReference type="AlphaFoldDB" id="A0A086P8N6"/>
<dbReference type="Gene3D" id="3.40.50.12370">
    <property type="match status" value="1"/>
</dbReference>
<dbReference type="eggNOG" id="COG0589">
    <property type="taxonomic scope" value="Bacteria"/>
</dbReference>
<evidence type="ECO:0000313" key="2">
    <source>
        <dbReference type="EMBL" id="KFG89754.1"/>
    </source>
</evidence>
<feature type="domain" description="UspA" evidence="1">
    <location>
        <begin position="2"/>
        <end position="139"/>
    </location>
</feature>
<dbReference type="SUPFAM" id="SSF52402">
    <property type="entry name" value="Adenine nucleotide alpha hydrolases-like"/>
    <property type="match status" value="1"/>
</dbReference>
<accession>A0A086P8N6</accession>
<name>A0A086P8N6_SPHHM</name>
<dbReference type="EMBL" id="JFZA02000023">
    <property type="protein sequence ID" value="KFG89754.1"/>
    <property type="molecule type" value="Genomic_DNA"/>
</dbReference>
<dbReference type="PATRIC" id="fig|1219045.3.peg.2599"/>
<organism evidence="2 3">
    <name type="scientific">Sphingobium herbicidovorans (strain ATCC 700291 / DSM 11019 / CCUG 56400 / KCTC 2939 / LMG 18315 / NBRC 16415 / MH)</name>
    <name type="common">Sphingomonas herbicidovorans</name>
    <dbReference type="NCBI Taxonomy" id="1219045"/>
    <lineage>
        <taxon>Bacteria</taxon>
        <taxon>Pseudomonadati</taxon>
        <taxon>Pseudomonadota</taxon>
        <taxon>Alphaproteobacteria</taxon>
        <taxon>Sphingomonadales</taxon>
        <taxon>Sphingomonadaceae</taxon>
        <taxon>Sphingobium</taxon>
    </lineage>
</organism>
<dbReference type="STRING" id="76947.GCA_002080435_00060"/>
<dbReference type="Pfam" id="PF00582">
    <property type="entry name" value="Usp"/>
    <property type="match status" value="1"/>
</dbReference>
<comment type="caution">
    <text evidence="2">The sequence shown here is derived from an EMBL/GenBank/DDBJ whole genome shotgun (WGS) entry which is preliminary data.</text>
</comment>
<evidence type="ECO:0000259" key="1">
    <source>
        <dbReference type="Pfam" id="PF00582"/>
    </source>
</evidence>
<evidence type="ECO:0000313" key="3">
    <source>
        <dbReference type="Proteomes" id="UP000024284"/>
    </source>
</evidence>
<dbReference type="Proteomes" id="UP000024284">
    <property type="component" value="Unassembled WGS sequence"/>
</dbReference>
<gene>
    <name evidence="2" type="ORF">BV98_002563</name>
</gene>
<keyword evidence="3" id="KW-1185">Reference proteome</keyword>
<proteinExistence type="predicted"/>